<dbReference type="GeneID" id="55998128"/>
<dbReference type="KEGG" id="trg:TRUGW13939_10649"/>
<protein>
    <recommendedName>
        <fullName evidence="3">BTB domain-containing protein</fullName>
    </recommendedName>
</protein>
<accession>A0A7H8RAJ5</accession>
<evidence type="ECO:0000313" key="1">
    <source>
        <dbReference type="EMBL" id="QKX63479.1"/>
    </source>
</evidence>
<reference evidence="2" key="1">
    <citation type="submission" date="2020-06" db="EMBL/GenBank/DDBJ databases">
        <title>A chromosome-scale genome assembly of Talaromyces rugulosus W13939.</title>
        <authorList>
            <person name="Wang B."/>
            <person name="Guo L."/>
            <person name="Ye K."/>
            <person name="Wang L."/>
        </authorList>
    </citation>
    <scope>NUCLEOTIDE SEQUENCE [LARGE SCALE GENOMIC DNA]</scope>
    <source>
        <strain evidence="2">W13939</strain>
    </source>
</reference>
<organism evidence="1 2">
    <name type="scientific">Talaromyces rugulosus</name>
    <name type="common">Penicillium rugulosum</name>
    <dbReference type="NCBI Taxonomy" id="121627"/>
    <lineage>
        <taxon>Eukaryota</taxon>
        <taxon>Fungi</taxon>
        <taxon>Dikarya</taxon>
        <taxon>Ascomycota</taxon>
        <taxon>Pezizomycotina</taxon>
        <taxon>Eurotiomycetes</taxon>
        <taxon>Eurotiomycetidae</taxon>
        <taxon>Eurotiales</taxon>
        <taxon>Trichocomaceae</taxon>
        <taxon>Talaromyces</taxon>
        <taxon>Talaromyces sect. Islandici</taxon>
    </lineage>
</organism>
<evidence type="ECO:0000313" key="2">
    <source>
        <dbReference type="Proteomes" id="UP000509510"/>
    </source>
</evidence>
<keyword evidence="2" id="KW-1185">Reference proteome</keyword>
<proteinExistence type="predicted"/>
<dbReference type="OrthoDB" id="2129688at2759"/>
<sequence>MDVEFGQSHSPFTFPNFNNGDVLISIPPSEIYHLHADVLRRCSPRFMGRLLAQEHAANLAKAAERAGAKTRFKLELEQSRDHPNGIFDVDRYGRATLSSMSPHDFLSSIYETAITQHTIDCWRNLFGTFYNVEPDLKGSTLQTVLEKCVRLMDTAESIDAAVAVRPHVDNALVRQGQLLYRSILASPIQWGNLALRVHSPTIFNDAVIHLVGKWNALVKKDKKDMDPRLGAVCERKAAELYRIKGAAEMRVAGHIPSDCWRRAD</sequence>
<gene>
    <name evidence="1" type="ORF">TRUGW13939_10649</name>
</gene>
<evidence type="ECO:0008006" key="3">
    <source>
        <dbReference type="Google" id="ProtNLM"/>
    </source>
</evidence>
<dbReference type="EMBL" id="CP055903">
    <property type="protein sequence ID" value="QKX63479.1"/>
    <property type="molecule type" value="Genomic_DNA"/>
</dbReference>
<name>A0A7H8RAJ5_TALRU</name>
<dbReference type="AlphaFoldDB" id="A0A7H8RAJ5"/>
<dbReference type="Proteomes" id="UP000509510">
    <property type="component" value="Chromosome VI"/>
</dbReference>
<dbReference type="RefSeq" id="XP_035349653.1">
    <property type="nucleotide sequence ID" value="XM_035493760.1"/>
</dbReference>
<dbReference type="PANTHER" id="PTHR38119">
    <property type="entry name" value="BTB DOMAIN-CONTAINING PROTEIN-RELATED"/>
    <property type="match status" value="1"/>
</dbReference>
<dbReference type="PANTHER" id="PTHR38119:SF2">
    <property type="entry name" value="TRANSCRIPTION FACTOR DOMAIN-CONTAINING PROTEIN"/>
    <property type="match status" value="1"/>
</dbReference>